<dbReference type="EMBL" id="JANPWB010000002">
    <property type="protein sequence ID" value="KAJ1206098.1"/>
    <property type="molecule type" value="Genomic_DNA"/>
</dbReference>
<evidence type="ECO:0000313" key="1">
    <source>
        <dbReference type="EMBL" id="KAJ1206098.1"/>
    </source>
</evidence>
<dbReference type="AlphaFoldDB" id="A0AAV7VXT4"/>
<evidence type="ECO:0000313" key="2">
    <source>
        <dbReference type="Proteomes" id="UP001066276"/>
    </source>
</evidence>
<reference evidence="1" key="1">
    <citation type="journal article" date="2022" name="bioRxiv">
        <title>Sequencing and chromosome-scale assembly of the giantPleurodeles waltlgenome.</title>
        <authorList>
            <person name="Brown T."/>
            <person name="Elewa A."/>
            <person name="Iarovenko S."/>
            <person name="Subramanian E."/>
            <person name="Araus A.J."/>
            <person name="Petzold A."/>
            <person name="Susuki M."/>
            <person name="Suzuki K.-i.T."/>
            <person name="Hayashi T."/>
            <person name="Toyoda A."/>
            <person name="Oliveira C."/>
            <person name="Osipova E."/>
            <person name="Leigh N.D."/>
            <person name="Simon A."/>
            <person name="Yun M.H."/>
        </authorList>
    </citation>
    <scope>NUCLEOTIDE SEQUENCE</scope>
    <source>
        <strain evidence="1">20211129_DDA</strain>
        <tissue evidence="1">Liver</tissue>
    </source>
</reference>
<name>A0AAV7VXT4_PLEWA</name>
<proteinExistence type="predicted"/>
<accession>A0AAV7VXT4</accession>
<protein>
    <submittedName>
        <fullName evidence="1">Uncharacterized protein</fullName>
    </submittedName>
</protein>
<sequence>MRHLTRGISCTFTSILQEESARAEVRDSFKYKPAKVPRSKDISKGELLREKKNMNQLTSKQEQFLTEEKAYL</sequence>
<gene>
    <name evidence="1" type="ORF">NDU88_001508</name>
</gene>
<organism evidence="1 2">
    <name type="scientific">Pleurodeles waltl</name>
    <name type="common">Iberian ribbed newt</name>
    <dbReference type="NCBI Taxonomy" id="8319"/>
    <lineage>
        <taxon>Eukaryota</taxon>
        <taxon>Metazoa</taxon>
        <taxon>Chordata</taxon>
        <taxon>Craniata</taxon>
        <taxon>Vertebrata</taxon>
        <taxon>Euteleostomi</taxon>
        <taxon>Amphibia</taxon>
        <taxon>Batrachia</taxon>
        <taxon>Caudata</taxon>
        <taxon>Salamandroidea</taxon>
        <taxon>Salamandridae</taxon>
        <taxon>Pleurodelinae</taxon>
        <taxon>Pleurodeles</taxon>
    </lineage>
</organism>
<dbReference type="Proteomes" id="UP001066276">
    <property type="component" value="Chromosome 1_2"/>
</dbReference>
<comment type="caution">
    <text evidence="1">The sequence shown here is derived from an EMBL/GenBank/DDBJ whole genome shotgun (WGS) entry which is preliminary data.</text>
</comment>
<keyword evidence="2" id="KW-1185">Reference proteome</keyword>